<dbReference type="Gene3D" id="1.10.10.60">
    <property type="entry name" value="Homeodomain-like"/>
    <property type="match status" value="1"/>
</dbReference>
<dbReference type="InterPro" id="IPR006600">
    <property type="entry name" value="HTH_CenpB_DNA-bd_dom"/>
</dbReference>
<keyword evidence="1" id="KW-0238">DNA-binding</keyword>
<evidence type="ECO:0000259" key="2">
    <source>
        <dbReference type="PROSITE" id="PS51253"/>
    </source>
</evidence>
<dbReference type="GO" id="GO:0003677">
    <property type="term" value="F:DNA binding"/>
    <property type="evidence" value="ECO:0007669"/>
    <property type="project" value="UniProtKB-KW"/>
</dbReference>
<dbReference type="Proteomes" id="UP000887574">
    <property type="component" value="Unplaced"/>
</dbReference>
<feature type="domain" description="HTH CENPB-type" evidence="2">
    <location>
        <begin position="1"/>
        <end position="55"/>
    </location>
</feature>
<protein>
    <submittedName>
        <fullName evidence="4">HTH CENPB-type domain-containing protein</fullName>
    </submittedName>
</protein>
<dbReference type="PROSITE" id="PS51253">
    <property type="entry name" value="HTH_CENPB"/>
    <property type="match status" value="1"/>
</dbReference>
<evidence type="ECO:0000313" key="4">
    <source>
        <dbReference type="WBParaSite" id="jg428"/>
    </source>
</evidence>
<sequence length="76" mass="8905">MVESSAHQNESKHEERPLAELDAILEKKAVEFEIFKASDGWLRKFKHRHSISFQENQAEAADIDLEKLRNWQVRSA</sequence>
<evidence type="ECO:0000256" key="1">
    <source>
        <dbReference type="ARBA" id="ARBA00023125"/>
    </source>
</evidence>
<organism evidence="3 4">
    <name type="scientific">Ditylenchus dipsaci</name>
    <dbReference type="NCBI Taxonomy" id="166011"/>
    <lineage>
        <taxon>Eukaryota</taxon>
        <taxon>Metazoa</taxon>
        <taxon>Ecdysozoa</taxon>
        <taxon>Nematoda</taxon>
        <taxon>Chromadorea</taxon>
        <taxon>Rhabditida</taxon>
        <taxon>Tylenchina</taxon>
        <taxon>Tylenchomorpha</taxon>
        <taxon>Sphaerularioidea</taxon>
        <taxon>Anguinidae</taxon>
        <taxon>Anguininae</taxon>
        <taxon>Ditylenchus</taxon>
    </lineage>
</organism>
<reference evidence="4" key="1">
    <citation type="submission" date="2022-11" db="UniProtKB">
        <authorList>
            <consortium name="WormBaseParasite"/>
        </authorList>
    </citation>
    <scope>IDENTIFICATION</scope>
</reference>
<dbReference type="Pfam" id="PF03221">
    <property type="entry name" value="HTH_Tnp_Tc5"/>
    <property type="match status" value="1"/>
</dbReference>
<accession>A0A915EB41</accession>
<dbReference type="WBParaSite" id="jg428">
    <property type="protein sequence ID" value="jg428"/>
    <property type="gene ID" value="jg428"/>
</dbReference>
<keyword evidence="3" id="KW-1185">Reference proteome</keyword>
<evidence type="ECO:0000313" key="3">
    <source>
        <dbReference type="Proteomes" id="UP000887574"/>
    </source>
</evidence>
<name>A0A915EB41_9BILA</name>
<proteinExistence type="predicted"/>
<dbReference type="AlphaFoldDB" id="A0A915EB41"/>